<proteinExistence type="predicted"/>
<dbReference type="PANTHER" id="PTHR46784">
    <property type="entry name" value="KILLER CELL LECTIN-LIKE RECEPTOR SUBFAMILY B MEMBER 1"/>
    <property type="match status" value="1"/>
</dbReference>
<dbReference type="GO" id="GO:0005886">
    <property type="term" value="C:plasma membrane"/>
    <property type="evidence" value="ECO:0007669"/>
    <property type="project" value="TreeGrafter"/>
</dbReference>
<keyword evidence="5" id="KW-1185">Reference proteome</keyword>
<dbReference type="Gene3D" id="3.10.100.10">
    <property type="entry name" value="Mannose-Binding Protein A, subunit A"/>
    <property type="match status" value="1"/>
</dbReference>
<reference evidence="4 5" key="1">
    <citation type="submission" date="2019-09" db="EMBL/GenBank/DDBJ databases">
        <title>Bird 10,000 Genomes (B10K) Project - Family phase.</title>
        <authorList>
            <person name="Zhang G."/>
        </authorList>
    </citation>
    <scope>NUCLEOTIDE SEQUENCE [LARGE SCALE GENOMIC DNA]</scope>
    <source>
        <strain evidence="4">B10K-DU-029-49</strain>
        <tissue evidence="4">Liver</tissue>
    </source>
</reference>
<dbReference type="EMBL" id="VZRN01000420">
    <property type="protein sequence ID" value="NWV73559.1"/>
    <property type="molecule type" value="Genomic_DNA"/>
</dbReference>
<dbReference type="GO" id="GO:0042269">
    <property type="term" value="P:regulation of natural killer cell mediated cytotoxicity"/>
    <property type="evidence" value="ECO:0007669"/>
    <property type="project" value="TreeGrafter"/>
</dbReference>
<feature type="non-terminal residue" evidence="4">
    <location>
        <position position="1"/>
    </location>
</feature>
<feature type="non-terminal residue" evidence="4">
    <location>
        <position position="79"/>
    </location>
</feature>
<dbReference type="InterPro" id="IPR016186">
    <property type="entry name" value="C-type_lectin-like/link_sf"/>
</dbReference>
<keyword evidence="2" id="KW-1015">Disulfide bond</keyword>
<dbReference type="InterPro" id="IPR016187">
    <property type="entry name" value="CTDL_fold"/>
</dbReference>
<dbReference type="PANTHER" id="PTHR46784:SF1">
    <property type="entry name" value="KILLER CELL LECTIN-LIKE RECEPTOR SUBFAMILY B MEMBER 1"/>
    <property type="match status" value="1"/>
</dbReference>
<dbReference type="InterPro" id="IPR001304">
    <property type="entry name" value="C-type_lectin-like"/>
</dbReference>
<accession>A0A7K6HD78</accession>
<comment type="caution">
    <text evidence="4">The sequence shown here is derived from an EMBL/GenBank/DDBJ whole genome shotgun (WGS) entry which is preliminary data.</text>
</comment>
<evidence type="ECO:0000313" key="5">
    <source>
        <dbReference type="Proteomes" id="UP000521322"/>
    </source>
</evidence>
<name>A0A7K6HD78_9PASS</name>
<dbReference type="Pfam" id="PF00059">
    <property type="entry name" value="Lectin_C"/>
    <property type="match status" value="1"/>
</dbReference>
<dbReference type="GO" id="GO:0009986">
    <property type="term" value="C:cell surface"/>
    <property type="evidence" value="ECO:0007669"/>
    <property type="project" value="TreeGrafter"/>
</dbReference>
<protein>
    <submittedName>
        <fullName evidence="4">KLRBC protein</fullName>
    </submittedName>
</protein>
<keyword evidence="1" id="KW-1133">Transmembrane helix</keyword>
<dbReference type="InterPro" id="IPR051527">
    <property type="entry name" value="KLR_subfamily_B"/>
</dbReference>
<keyword evidence="1" id="KW-0812">Transmembrane</keyword>
<evidence type="ECO:0000256" key="1">
    <source>
        <dbReference type="ARBA" id="ARBA00022989"/>
    </source>
</evidence>
<organism evidence="4 5">
    <name type="scientific">Dasyornis broadbenti</name>
    <name type="common">rufous bristle-bird</name>
    <dbReference type="NCBI Taxonomy" id="243059"/>
    <lineage>
        <taxon>Eukaryota</taxon>
        <taxon>Metazoa</taxon>
        <taxon>Chordata</taxon>
        <taxon>Craniata</taxon>
        <taxon>Vertebrata</taxon>
        <taxon>Euteleostomi</taxon>
        <taxon>Archelosauria</taxon>
        <taxon>Archosauria</taxon>
        <taxon>Dinosauria</taxon>
        <taxon>Saurischia</taxon>
        <taxon>Theropoda</taxon>
        <taxon>Coelurosauria</taxon>
        <taxon>Aves</taxon>
        <taxon>Neognathae</taxon>
        <taxon>Neoaves</taxon>
        <taxon>Telluraves</taxon>
        <taxon>Australaves</taxon>
        <taxon>Passeriformes</taxon>
        <taxon>Meliphagoidea</taxon>
        <taxon>Dasyornithidae</taxon>
        <taxon>Dasyornis</taxon>
    </lineage>
</organism>
<evidence type="ECO:0000256" key="2">
    <source>
        <dbReference type="ARBA" id="ARBA00023157"/>
    </source>
</evidence>
<evidence type="ECO:0000313" key="4">
    <source>
        <dbReference type="EMBL" id="NWV73559.1"/>
    </source>
</evidence>
<dbReference type="AlphaFoldDB" id="A0A7K6HD78"/>
<dbReference type="PROSITE" id="PS50041">
    <property type="entry name" value="C_TYPE_LECTIN_2"/>
    <property type="match status" value="1"/>
</dbReference>
<keyword evidence="1" id="KW-0472">Membrane</keyword>
<dbReference type="Proteomes" id="UP000521322">
    <property type="component" value="Unassembled WGS sequence"/>
</dbReference>
<feature type="domain" description="C-type lectin" evidence="3">
    <location>
        <begin position="1"/>
        <end position="73"/>
    </location>
</feature>
<sequence length="79" mass="9010">EFLNESLQKPTRHFWIGLWVPAAGTGWTWVNGSRLDQDQFQVDLEERPGACGTIRGSSTIPDNCDLDSQWIYQKEATKL</sequence>
<dbReference type="GO" id="GO:0038023">
    <property type="term" value="F:signaling receptor activity"/>
    <property type="evidence" value="ECO:0007669"/>
    <property type="project" value="TreeGrafter"/>
</dbReference>
<dbReference type="SUPFAM" id="SSF56436">
    <property type="entry name" value="C-type lectin-like"/>
    <property type="match status" value="1"/>
</dbReference>
<evidence type="ECO:0000259" key="3">
    <source>
        <dbReference type="PROSITE" id="PS50041"/>
    </source>
</evidence>
<gene>
    <name evidence="4" type="primary">Klrb1c</name>
    <name evidence="4" type="ORF">DASBRO_R16156</name>
</gene>